<evidence type="ECO:0000313" key="2">
    <source>
        <dbReference type="EMBL" id="PRY64299.1"/>
    </source>
</evidence>
<dbReference type="EMBL" id="PVTL01000013">
    <property type="protein sequence ID" value="PRY64299.1"/>
    <property type="molecule type" value="Genomic_DNA"/>
</dbReference>
<protein>
    <submittedName>
        <fullName evidence="2">Uncharacterized protein</fullName>
    </submittedName>
</protein>
<name>A0A2T0V288_9MICO</name>
<evidence type="ECO:0000313" key="3">
    <source>
        <dbReference type="Proteomes" id="UP000237983"/>
    </source>
</evidence>
<accession>A0A2T0V288</accession>
<feature type="compositionally biased region" description="Basic and acidic residues" evidence="1">
    <location>
        <begin position="76"/>
        <end position="91"/>
    </location>
</feature>
<dbReference type="Proteomes" id="UP000237983">
    <property type="component" value="Unassembled WGS sequence"/>
</dbReference>
<sequence>MRPLKRINIRYDGDHYTLASRELSEVQSEINTAIAEGRPLWLRVNRGEGSYQTADLLVTAGTPIALMGVELPASETYKDPEELGQPEHIESEFGEPAPH</sequence>
<organism evidence="2 3">
    <name type="scientific">Glaciihabitans tibetensis</name>
    <dbReference type="NCBI Taxonomy" id="1266600"/>
    <lineage>
        <taxon>Bacteria</taxon>
        <taxon>Bacillati</taxon>
        <taxon>Actinomycetota</taxon>
        <taxon>Actinomycetes</taxon>
        <taxon>Micrococcales</taxon>
        <taxon>Microbacteriaceae</taxon>
        <taxon>Glaciihabitans</taxon>
    </lineage>
</organism>
<dbReference type="RefSeq" id="WP_106215085.1">
    <property type="nucleotide sequence ID" value="NZ_PVTL01000013.1"/>
</dbReference>
<dbReference type="AlphaFoldDB" id="A0A2T0V288"/>
<comment type="caution">
    <text evidence="2">The sequence shown here is derived from an EMBL/GenBank/DDBJ whole genome shotgun (WGS) entry which is preliminary data.</text>
</comment>
<reference evidence="2 3" key="1">
    <citation type="submission" date="2018-03" db="EMBL/GenBank/DDBJ databases">
        <title>Genomic Encyclopedia of Type Strains, Phase III (KMG-III): the genomes of soil and plant-associated and newly described type strains.</title>
        <authorList>
            <person name="Whitman W."/>
        </authorList>
    </citation>
    <scope>NUCLEOTIDE SEQUENCE [LARGE SCALE GENOMIC DNA]</scope>
    <source>
        <strain evidence="2 3">CGMCC 1.12484</strain>
    </source>
</reference>
<feature type="region of interest" description="Disordered" evidence="1">
    <location>
        <begin position="76"/>
        <end position="99"/>
    </location>
</feature>
<keyword evidence="3" id="KW-1185">Reference proteome</keyword>
<gene>
    <name evidence="2" type="ORF">B0I08_1136</name>
</gene>
<dbReference type="OrthoDB" id="5020792at2"/>
<evidence type="ECO:0000256" key="1">
    <source>
        <dbReference type="SAM" id="MobiDB-lite"/>
    </source>
</evidence>
<proteinExistence type="predicted"/>